<gene>
    <name evidence="2" type="ORF">Taro_015361</name>
</gene>
<dbReference type="Proteomes" id="UP000652761">
    <property type="component" value="Unassembled WGS sequence"/>
</dbReference>
<feature type="region of interest" description="Disordered" evidence="1">
    <location>
        <begin position="58"/>
        <end position="84"/>
    </location>
</feature>
<keyword evidence="3" id="KW-1185">Reference proteome</keyword>
<feature type="compositionally biased region" description="Pro residues" evidence="1">
    <location>
        <begin position="11"/>
        <end position="28"/>
    </location>
</feature>
<reference evidence="2" key="1">
    <citation type="submission" date="2017-07" db="EMBL/GenBank/DDBJ databases">
        <title>Taro Niue Genome Assembly and Annotation.</title>
        <authorList>
            <person name="Atibalentja N."/>
            <person name="Keating K."/>
            <person name="Fields C.J."/>
        </authorList>
    </citation>
    <scope>NUCLEOTIDE SEQUENCE</scope>
    <source>
        <strain evidence="2">Niue_2</strain>
        <tissue evidence="2">Leaf</tissue>
    </source>
</reference>
<evidence type="ECO:0000256" key="1">
    <source>
        <dbReference type="SAM" id="MobiDB-lite"/>
    </source>
</evidence>
<organism evidence="2 3">
    <name type="scientific">Colocasia esculenta</name>
    <name type="common">Wild taro</name>
    <name type="synonym">Arum esculentum</name>
    <dbReference type="NCBI Taxonomy" id="4460"/>
    <lineage>
        <taxon>Eukaryota</taxon>
        <taxon>Viridiplantae</taxon>
        <taxon>Streptophyta</taxon>
        <taxon>Embryophyta</taxon>
        <taxon>Tracheophyta</taxon>
        <taxon>Spermatophyta</taxon>
        <taxon>Magnoliopsida</taxon>
        <taxon>Liliopsida</taxon>
        <taxon>Araceae</taxon>
        <taxon>Aroideae</taxon>
        <taxon>Colocasieae</taxon>
        <taxon>Colocasia</taxon>
    </lineage>
</organism>
<feature type="region of interest" description="Disordered" evidence="1">
    <location>
        <begin position="1"/>
        <end position="31"/>
    </location>
</feature>
<evidence type="ECO:0000313" key="2">
    <source>
        <dbReference type="EMBL" id="MQL82884.1"/>
    </source>
</evidence>
<proteinExistence type="predicted"/>
<feature type="compositionally biased region" description="Basic residues" evidence="1">
    <location>
        <begin position="58"/>
        <end position="71"/>
    </location>
</feature>
<name>A0A843ULY5_COLES</name>
<dbReference type="EMBL" id="NMUH01000659">
    <property type="protein sequence ID" value="MQL82884.1"/>
    <property type="molecule type" value="Genomic_DNA"/>
</dbReference>
<protein>
    <submittedName>
        <fullName evidence="2">Uncharacterized protein</fullName>
    </submittedName>
</protein>
<evidence type="ECO:0000313" key="3">
    <source>
        <dbReference type="Proteomes" id="UP000652761"/>
    </source>
</evidence>
<accession>A0A843ULY5</accession>
<dbReference type="AlphaFoldDB" id="A0A843ULY5"/>
<comment type="caution">
    <text evidence="2">The sequence shown here is derived from an EMBL/GenBank/DDBJ whole genome shotgun (WGS) entry which is preliminary data.</text>
</comment>
<sequence length="95" mass="10557">MGRTFPEWNAGPPPHQPQFGSPFPPPPQERGHFAYVRGGSFRSALHLFEIMLQRGRKAHRFRKGSPTRKCARPGPLPAGRGPLDVDAAARAFSER</sequence>